<evidence type="ECO:0000256" key="9">
    <source>
        <dbReference type="SAM" id="Phobius"/>
    </source>
</evidence>
<dbReference type="GO" id="GO:0045047">
    <property type="term" value="P:protein targeting to ER"/>
    <property type="evidence" value="ECO:0007669"/>
    <property type="project" value="TreeGrafter"/>
</dbReference>
<dbReference type="GO" id="GO:0006465">
    <property type="term" value="P:signal peptide processing"/>
    <property type="evidence" value="ECO:0007669"/>
    <property type="project" value="InterPro"/>
</dbReference>
<organism evidence="10 11">
    <name type="scientific">Phytophthora citrophthora</name>
    <dbReference type="NCBI Taxonomy" id="4793"/>
    <lineage>
        <taxon>Eukaryota</taxon>
        <taxon>Sar</taxon>
        <taxon>Stramenopiles</taxon>
        <taxon>Oomycota</taxon>
        <taxon>Peronosporomycetes</taxon>
        <taxon>Peronosporales</taxon>
        <taxon>Peronosporaceae</taxon>
        <taxon>Phytophthora</taxon>
    </lineage>
</organism>
<evidence type="ECO:0000313" key="11">
    <source>
        <dbReference type="Proteomes" id="UP001259832"/>
    </source>
</evidence>
<keyword evidence="6 9" id="KW-1133">Transmembrane helix</keyword>
<dbReference type="Pfam" id="PF06645">
    <property type="entry name" value="SPC12"/>
    <property type="match status" value="2"/>
</dbReference>
<dbReference type="PANTHER" id="PTHR13202">
    <property type="entry name" value="MICROSOMAL SIGNAL PEPTIDASE 12 KDA SUBUNIT"/>
    <property type="match status" value="1"/>
</dbReference>
<evidence type="ECO:0000256" key="7">
    <source>
        <dbReference type="ARBA" id="ARBA00023136"/>
    </source>
</evidence>
<feature type="transmembrane region" description="Helical" evidence="9">
    <location>
        <begin position="12"/>
        <end position="31"/>
    </location>
</feature>
<evidence type="ECO:0000256" key="3">
    <source>
        <dbReference type="ARBA" id="ARBA00017059"/>
    </source>
</evidence>
<gene>
    <name evidence="10" type="ORF">P3T76_012836</name>
</gene>
<reference evidence="10" key="1">
    <citation type="submission" date="2023-08" db="EMBL/GenBank/DDBJ databases">
        <title>Reference Genome Resource for the Citrus Pathogen Phytophthora citrophthora.</title>
        <authorList>
            <person name="Moller H."/>
            <person name="Coetzee B."/>
            <person name="Rose L.J."/>
            <person name="Van Niekerk J.M."/>
        </authorList>
    </citation>
    <scope>NUCLEOTIDE SEQUENCE</scope>
    <source>
        <strain evidence="10">STE-U-9442</strain>
    </source>
</reference>
<evidence type="ECO:0000256" key="6">
    <source>
        <dbReference type="ARBA" id="ARBA00022989"/>
    </source>
</evidence>
<evidence type="ECO:0000256" key="1">
    <source>
        <dbReference type="ARBA" id="ARBA00004477"/>
    </source>
</evidence>
<comment type="similarity">
    <text evidence="2">Belongs to the SPCS1 family.</text>
</comment>
<comment type="subcellular location">
    <subcellularLocation>
        <location evidence="1">Endoplasmic reticulum membrane</location>
        <topology evidence="1">Multi-pass membrane protein</topology>
    </subcellularLocation>
</comment>
<dbReference type="EMBL" id="JASMQC010000033">
    <property type="protein sequence ID" value="KAK1931507.1"/>
    <property type="molecule type" value="Genomic_DNA"/>
</dbReference>
<keyword evidence="7 9" id="KW-0472">Membrane</keyword>
<dbReference type="AlphaFoldDB" id="A0AAD9LDC6"/>
<name>A0AAD9LDC6_9STRA</name>
<keyword evidence="4 9" id="KW-0812">Transmembrane</keyword>
<comment type="caution">
    <text evidence="10">The sequence shown here is derived from an EMBL/GenBank/DDBJ whole genome shotgun (WGS) entry which is preliminary data.</text>
</comment>
<protein>
    <recommendedName>
        <fullName evidence="3">Signal peptidase complex subunit 1</fullName>
    </recommendedName>
</protein>
<evidence type="ECO:0000256" key="2">
    <source>
        <dbReference type="ARBA" id="ARBA00005245"/>
    </source>
</evidence>
<keyword evidence="11" id="KW-1185">Reference proteome</keyword>
<evidence type="ECO:0000313" key="10">
    <source>
        <dbReference type="EMBL" id="KAK1931507.1"/>
    </source>
</evidence>
<accession>A0AAD9LDC6</accession>
<dbReference type="PANTHER" id="PTHR13202:SF0">
    <property type="entry name" value="SIGNAL PEPTIDASE COMPLEX SUBUNIT 1"/>
    <property type="match status" value="1"/>
</dbReference>
<proteinExistence type="inferred from homology"/>
<feature type="transmembrane region" description="Helical" evidence="9">
    <location>
        <begin position="37"/>
        <end position="56"/>
    </location>
</feature>
<evidence type="ECO:0000256" key="8">
    <source>
        <dbReference type="ARBA" id="ARBA00045204"/>
    </source>
</evidence>
<comment type="function">
    <text evidence="8">Component of the signal peptidase complex (SPC) which catalyzes the cleavage of N-terminal signal sequences from nascent proteins as they are translocated into the lumen of the endoplasmic reticulum. Dispensable for SPC enzymatic activity.</text>
</comment>
<sequence length="111" mass="12637">MVDYKGQARAETLLVVCFVVICTPAWIYGYFQQDFTYPLQAWMAATVLSALVRHIFSEGHVASVLTKHCSDCCIALTFLSFVQLVLPNWPIYNRNPVKWLPSAMYVKKKSS</sequence>
<keyword evidence="5" id="KW-0256">Endoplasmic reticulum</keyword>
<dbReference type="InterPro" id="IPR009542">
    <property type="entry name" value="Spc1/SPCS1"/>
</dbReference>
<evidence type="ECO:0000256" key="4">
    <source>
        <dbReference type="ARBA" id="ARBA00022692"/>
    </source>
</evidence>
<evidence type="ECO:0000256" key="5">
    <source>
        <dbReference type="ARBA" id="ARBA00022824"/>
    </source>
</evidence>
<dbReference type="Proteomes" id="UP001259832">
    <property type="component" value="Unassembled WGS sequence"/>
</dbReference>
<dbReference type="GO" id="GO:0005787">
    <property type="term" value="C:signal peptidase complex"/>
    <property type="evidence" value="ECO:0007669"/>
    <property type="project" value="InterPro"/>
</dbReference>